<dbReference type="OrthoDB" id="9802667at2"/>
<dbReference type="SUPFAM" id="SSF51569">
    <property type="entry name" value="Aldolase"/>
    <property type="match status" value="1"/>
</dbReference>
<sequence>MSIQKVMEGKVVAVIRNSTADNIIPIIERLSEGGVNAVEITAETKGFTEILNKAVDYFEDSEVLIGAGTVNTVREAKEALEAGAAFIVSPALNEEVVKYVKGRDGLMIPGVLTPSEVMEAYHLGADMVKIFPASVMGPSYIKSIRIPLPDIPIMVTGGIHEGNMKEFFDAGAAVAGLGSELVDARNLTDEALGEISEKAGRMKALVQ</sequence>
<evidence type="ECO:0000256" key="2">
    <source>
        <dbReference type="ARBA" id="ARBA00006906"/>
    </source>
</evidence>
<dbReference type="AlphaFoldDB" id="A0A1G8SA26"/>
<keyword evidence="7" id="KW-1185">Reference proteome</keyword>
<organism evidence="6 7">
    <name type="scientific">Salimicrobium halophilum</name>
    <dbReference type="NCBI Taxonomy" id="86666"/>
    <lineage>
        <taxon>Bacteria</taxon>
        <taxon>Bacillati</taxon>
        <taxon>Bacillota</taxon>
        <taxon>Bacilli</taxon>
        <taxon>Bacillales</taxon>
        <taxon>Bacillaceae</taxon>
        <taxon>Salimicrobium</taxon>
    </lineage>
</organism>
<dbReference type="RefSeq" id="WP_093193094.1">
    <property type="nucleotide sequence ID" value="NZ_FNEV01000003.1"/>
</dbReference>
<dbReference type="GO" id="GO:0016829">
    <property type="term" value="F:lyase activity"/>
    <property type="evidence" value="ECO:0007669"/>
    <property type="project" value="UniProtKB-KW"/>
</dbReference>
<dbReference type="CDD" id="cd00452">
    <property type="entry name" value="KDPG_aldolase"/>
    <property type="match status" value="1"/>
</dbReference>
<dbReference type="NCBIfam" id="TIGR01182">
    <property type="entry name" value="eda"/>
    <property type="match status" value="1"/>
</dbReference>
<keyword evidence="4" id="KW-0456">Lyase</keyword>
<reference evidence="7" key="1">
    <citation type="submission" date="2016-10" db="EMBL/GenBank/DDBJ databases">
        <authorList>
            <person name="Varghese N."/>
            <person name="Submissions S."/>
        </authorList>
    </citation>
    <scope>NUCLEOTIDE SEQUENCE [LARGE SCALE GENOMIC DNA]</scope>
    <source>
        <strain evidence="7">DSM 4771</strain>
    </source>
</reference>
<accession>A0A1G8SA26</accession>
<evidence type="ECO:0000256" key="3">
    <source>
        <dbReference type="ARBA" id="ARBA00011233"/>
    </source>
</evidence>
<evidence type="ECO:0000313" key="7">
    <source>
        <dbReference type="Proteomes" id="UP000199225"/>
    </source>
</evidence>
<name>A0A1G8SA26_9BACI</name>
<dbReference type="Pfam" id="PF01081">
    <property type="entry name" value="Aldolase"/>
    <property type="match status" value="1"/>
</dbReference>
<gene>
    <name evidence="6" type="ORF">SAMN04490247_1339</name>
</gene>
<protein>
    <submittedName>
        <fullName evidence="6">2-dehydro-3-deoxyphosphogluconate aldolase / (4S)-4-hydroxy-2-oxoglutarate aldolase</fullName>
    </submittedName>
</protein>
<dbReference type="Gene3D" id="3.20.20.70">
    <property type="entry name" value="Aldolase class I"/>
    <property type="match status" value="1"/>
</dbReference>
<keyword evidence="5" id="KW-0119">Carbohydrate metabolism</keyword>
<dbReference type="EMBL" id="FNEV01000003">
    <property type="protein sequence ID" value="SDJ26068.1"/>
    <property type="molecule type" value="Genomic_DNA"/>
</dbReference>
<dbReference type="InterPro" id="IPR000887">
    <property type="entry name" value="Aldlse_KDPG_KHG"/>
</dbReference>
<dbReference type="STRING" id="86666.SAMN04490247_1339"/>
<comment type="similarity">
    <text evidence="2">Belongs to the KHG/KDPG aldolase family.</text>
</comment>
<evidence type="ECO:0000256" key="5">
    <source>
        <dbReference type="ARBA" id="ARBA00023277"/>
    </source>
</evidence>
<proteinExistence type="inferred from homology"/>
<evidence type="ECO:0000313" key="6">
    <source>
        <dbReference type="EMBL" id="SDJ26068.1"/>
    </source>
</evidence>
<comment type="pathway">
    <text evidence="1">Carbohydrate acid metabolism.</text>
</comment>
<dbReference type="PANTHER" id="PTHR30246">
    <property type="entry name" value="2-KETO-3-DEOXY-6-PHOSPHOGLUCONATE ALDOLASE"/>
    <property type="match status" value="1"/>
</dbReference>
<dbReference type="PANTHER" id="PTHR30246:SF1">
    <property type="entry name" value="2-DEHYDRO-3-DEOXY-6-PHOSPHOGALACTONATE ALDOLASE-RELATED"/>
    <property type="match status" value="1"/>
</dbReference>
<evidence type="ECO:0000256" key="4">
    <source>
        <dbReference type="ARBA" id="ARBA00023239"/>
    </source>
</evidence>
<dbReference type="InterPro" id="IPR013785">
    <property type="entry name" value="Aldolase_TIM"/>
</dbReference>
<comment type="subunit">
    <text evidence="3">Homotrimer.</text>
</comment>
<evidence type="ECO:0000256" key="1">
    <source>
        <dbReference type="ARBA" id="ARBA00004761"/>
    </source>
</evidence>
<dbReference type="Proteomes" id="UP000199225">
    <property type="component" value="Unassembled WGS sequence"/>
</dbReference>